<dbReference type="PANTHER" id="PTHR36451">
    <property type="entry name" value="PAPS-DEPENDENT SULFOTRANSFERASE STF3"/>
    <property type="match status" value="1"/>
</dbReference>
<accession>A0A1E3SIM6</accession>
<name>A0A1E3SIM6_MYCIE</name>
<dbReference type="Pfam" id="PF13469">
    <property type="entry name" value="Sulfotransfer_3"/>
    <property type="match status" value="1"/>
</dbReference>
<evidence type="ECO:0000313" key="2">
    <source>
        <dbReference type="Proteomes" id="UP000192739"/>
    </source>
</evidence>
<sequence length="417" mass="46102">MAQWIPEPRTPEAEKLYAAAEADRTNNPGRYRLGIEATADVVERATAGRDPAELGPQPEWRDALECYLESALQDGRLNALGARMVQDTAVGKLRARVAIDRYLRENPAVADRPLAAPIVIVGAWRTGTTFLFRLLAGDPQLRAPLPAELTAPWRIAKLDPDGRKKLIDASAAAHDMLHLLNPRMPAVHNSGARLAEECVLAMGTGLRNWGFASTTRLDGYASWLATQSFADEYRRHRRTLQILDEGDGRRWLLKAPAHTAELHHLAATYPGACIVHLHRDIVETVASGASLFATYRSTYSDEVDAHDVGRFQTEQTELWLRRALDFRASPAARTVTVVDIRYGDLVADPEAVARRIYAAADLEPPDLPALITQYNRAHPRHGHGAHRYGAGEFAIDADALREQMSFYTAFVASIVND</sequence>
<dbReference type="OrthoDB" id="4365855at2"/>
<dbReference type="InterPro" id="IPR052736">
    <property type="entry name" value="Stf3_sulfotransferase"/>
</dbReference>
<evidence type="ECO:0000313" key="1">
    <source>
        <dbReference type="EMBL" id="ORB05800.1"/>
    </source>
</evidence>
<dbReference type="AlphaFoldDB" id="A0A1E3SIM6"/>
<gene>
    <name evidence="1" type="ORF">BST27_12040</name>
</gene>
<dbReference type="Proteomes" id="UP000192739">
    <property type="component" value="Unassembled WGS sequence"/>
</dbReference>
<dbReference type="PANTHER" id="PTHR36451:SF1">
    <property type="entry name" value="OMEGA-HYDROXY-BETA-DIHYDROMENAQUINONE-9 SULFOTRANSFERASE STF3"/>
    <property type="match status" value="1"/>
</dbReference>
<protein>
    <submittedName>
        <fullName evidence="1">Sulfotransferase family protein</fullName>
    </submittedName>
</protein>
<dbReference type="RefSeq" id="WP_069418260.1">
    <property type="nucleotide sequence ID" value="NZ_CBCRZH010000022.1"/>
</dbReference>
<reference evidence="1 2" key="1">
    <citation type="submission" date="2017-02" db="EMBL/GenBank/DDBJ databases">
        <title>The new phylogeny of genus Mycobacterium.</title>
        <authorList>
            <person name="Tortoli E."/>
            <person name="Trovato A."/>
            <person name="Cirillo D.M."/>
        </authorList>
    </citation>
    <scope>NUCLEOTIDE SEQUENCE [LARGE SCALE GENOMIC DNA]</scope>
    <source>
        <strain evidence="1 2">DSM 44049</strain>
    </source>
</reference>
<organism evidence="1 2">
    <name type="scientific">Mycobacterium intermedium</name>
    <dbReference type="NCBI Taxonomy" id="28445"/>
    <lineage>
        <taxon>Bacteria</taxon>
        <taxon>Bacillati</taxon>
        <taxon>Actinomycetota</taxon>
        <taxon>Actinomycetes</taxon>
        <taxon>Mycobacteriales</taxon>
        <taxon>Mycobacteriaceae</taxon>
        <taxon>Mycobacterium</taxon>
        <taxon>Mycobacterium simiae complex</taxon>
    </lineage>
</organism>
<keyword evidence="1" id="KW-0808">Transferase</keyword>
<dbReference type="EMBL" id="MVHT01000027">
    <property type="protein sequence ID" value="ORB05800.1"/>
    <property type="molecule type" value="Genomic_DNA"/>
</dbReference>
<dbReference type="InterPro" id="IPR027417">
    <property type="entry name" value="P-loop_NTPase"/>
</dbReference>
<dbReference type="SUPFAM" id="SSF52540">
    <property type="entry name" value="P-loop containing nucleoside triphosphate hydrolases"/>
    <property type="match status" value="1"/>
</dbReference>
<dbReference type="STRING" id="28445.BHQ20_06300"/>
<keyword evidence="2" id="KW-1185">Reference proteome</keyword>
<dbReference type="Gene3D" id="3.40.50.300">
    <property type="entry name" value="P-loop containing nucleotide triphosphate hydrolases"/>
    <property type="match status" value="1"/>
</dbReference>
<dbReference type="GO" id="GO:0016740">
    <property type="term" value="F:transferase activity"/>
    <property type="evidence" value="ECO:0007669"/>
    <property type="project" value="UniProtKB-KW"/>
</dbReference>
<comment type="caution">
    <text evidence="1">The sequence shown here is derived from an EMBL/GenBank/DDBJ whole genome shotgun (WGS) entry which is preliminary data.</text>
</comment>
<proteinExistence type="predicted"/>